<dbReference type="Pfam" id="PF00109">
    <property type="entry name" value="ketoacyl-synt"/>
    <property type="match status" value="1"/>
</dbReference>
<dbReference type="SMART" id="SM00827">
    <property type="entry name" value="PKS_AT"/>
    <property type="match status" value="1"/>
</dbReference>
<evidence type="ECO:0000256" key="3">
    <source>
        <dbReference type="ARBA" id="ARBA00006432"/>
    </source>
</evidence>
<dbReference type="InterPro" id="IPR032821">
    <property type="entry name" value="PKS_assoc"/>
</dbReference>
<dbReference type="InterPro" id="IPR014031">
    <property type="entry name" value="Ketoacyl_synth_C"/>
</dbReference>
<comment type="similarity">
    <text evidence="3">Belongs to the ATP-dependent AMP-binding enzyme family.</text>
</comment>
<dbReference type="InterPro" id="IPR029063">
    <property type="entry name" value="SAM-dependent_MTases_sf"/>
</dbReference>
<dbReference type="Gene3D" id="3.40.50.150">
    <property type="entry name" value="Vaccinia Virus protein VP39"/>
    <property type="match status" value="1"/>
</dbReference>
<evidence type="ECO:0000256" key="14">
    <source>
        <dbReference type="SAM" id="MobiDB-lite"/>
    </source>
</evidence>
<dbReference type="PROSITE" id="PS52004">
    <property type="entry name" value="KS3_2"/>
    <property type="match status" value="1"/>
</dbReference>
<dbReference type="CDD" id="cd05274">
    <property type="entry name" value="KR_FAS_SDR_x"/>
    <property type="match status" value="1"/>
</dbReference>
<comment type="similarity">
    <text evidence="13">In the C-terminal section; belongs to the NRP synthetase family.</text>
</comment>
<feature type="compositionally biased region" description="Basic residues" evidence="14">
    <location>
        <begin position="4123"/>
        <end position="4133"/>
    </location>
</feature>
<dbReference type="SUPFAM" id="SSF52151">
    <property type="entry name" value="FabD/lysophospholipase-like"/>
    <property type="match status" value="1"/>
</dbReference>
<dbReference type="Gene3D" id="3.40.366.10">
    <property type="entry name" value="Malonyl-Coenzyme A Acyl Carrier Protein, domain 2"/>
    <property type="match status" value="1"/>
</dbReference>
<dbReference type="Pfam" id="PF02801">
    <property type="entry name" value="Ketoacyl-synt_C"/>
    <property type="match status" value="1"/>
</dbReference>
<comment type="pathway">
    <text evidence="2">Lipid metabolism; fatty acid biosynthesis.</text>
</comment>
<protein>
    <recommendedName>
        <fullName evidence="19">Polyketide synthase</fullName>
    </recommendedName>
</protein>
<evidence type="ECO:0000259" key="15">
    <source>
        <dbReference type="PROSITE" id="PS50075"/>
    </source>
</evidence>
<dbReference type="SUPFAM" id="SSF52777">
    <property type="entry name" value="CoA-dependent acyltransferases"/>
    <property type="match status" value="4"/>
</dbReference>
<dbReference type="PANTHER" id="PTHR43775:SF37">
    <property type="entry name" value="SI:DKEY-61P9.11"/>
    <property type="match status" value="1"/>
</dbReference>
<dbReference type="Pfam" id="PF00550">
    <property type="entry name" value="PP-binding"/>
    <property type="match status" value="4"/>
</dbReference>
<evidence type="ECO:0000256" key="13">
    <source>
        <dbReference type="ARBA" id="ARBA00029443"/>
    </source>
</evidence>
<feature type="domain" description="Carrier" evidence="15">
    <location>
        <begin position="590"/>
        <end position="668"/>
    </location>
</feature>
<dbReference type="InterPro" id="IPR045851">
    <property type="entry name" value="AMP-bd_C_sf"/>
</dbReference>
<keyword evidence="12" id="KW-0511">Multifunctional enzyme</keyword>
<dbReference type="GO" id="GO:0004312">
    <property type="term" value="F:fatty acid synthase activity"/>
    <property type="evidence" value="ECO:0007669"/>
    <property type="project" value="TreeGrafter"/>
</dbReference>
<dbReference type="InterPro" id="IPR013217">
    <property type="entry name" value="Methyltransf_12"/>
</dbReference>
<proteinExistence type="inferred from homology"/>
<feature type="domain" description="Carrier" evidence="15">
    <location>
        <begin position="4032"/>
        <end position="4107"/>
    </location>
</feature>
<dbReference type="InterPro" id="IPR001227">
    <property type="entry name" value="Ac_transferase_dom_sf"/>
</dbReference>
<dbReference type="Gene3D" id="3.30.559.10">
    <property type="entry name" value="Chloramphenicol acetyltransferase-like domain"/>
    <property type="match status" value="2"/>
</dbReference>
<dbReference type="SUPFAM" id="SSF56801">
    <property type="entry name" value="Acetyl-CoA synthetase-like"/>
    <property type="match status" value="2"/>
</dbReference>
<evidence type="ECO:0000256" key="1">
    <source>
        <dbReference type="ARBA" id="ARBA00001957"/>
    </source>
</evidence>
<dbReference type="InterPro" id="IPR023213">
    <property type="entry name" value="CAT-like_dom_sf"/>
</dbReference>
<comment type="similarity">
    <text evidence="4">Belongs to the short-chain dehydrogenases/reductases (SDR) family.</text>
</comment>
<dbReference type="GO" id="GO:0004315">
    <property type="term" value="F:3-oxoacyl-[acyl-carrier-protein] synthase activity"/>
    <property type="evidence" value="ECO:0007669"/>
    <property type="project" value="InterPro"/>
</dbReference>
<evidence type="ECO:0000256" key="5">
    <source>
        <dbReference type="ARBA" id="ARBA00022450"/>
    </source>
</evidence>
<dbReference type="CDD" id="cd02440">
    <property type="entry name" value="AdoMet_MTases"/>
    <property type="match status" value="1"/>
</dbReference>
<dbReference type="InterPro" id="IPR001242">
    <property type="entry name" value="Condensation_dom"/>
</dbReference>
<dbReference type="Pfam" id="PF00668">
    <property type="entry name" value="Condensation"/>
    <property type="match status" value="2"/>
</dbReference>
<evidence type="ECO:0000313" key="17">
    <source>
        <dbReference type="EMBL" id="KOC88157.1"/>
    </source>
</evidence>
<keyword evidence="7" id="KW-0436">Ligase</keyword>
<dbReference type="GO" id="GO:0016874">
    <property type="term" value="F:ligase activity"/>
    <property type="evidence" value="ECO:0007669"/>
    <property type="project" value="UniProtKB-KW"/>
</dbReference>
<feature type="region of interest" description="Disordered" evidence="14">
    <location>
        <begin position="4108"/>
        <end position="4133"/>
    </location>
</feature>
<dbReference type="InterPro" id="IPR050091">
    <property type="entry name" value="PKS_NRPS_Biosynth_Enz"/>
</dbReference>
<evidence type="ECO:0000256" key="4">
    <source>
        <dbReference type="ARBA" id="ARBA00006484"/>
    </source>
</evidence>
<dbReference type="Gene3D" id="3.40.50.720">
    <property type="entry name" value="NAD(P)-binding Rossmann-like Domain"/>
    <property type="match status" value="1"/>
</dbReference>
<evidence type="ECO:0008006" key="19">
    <source>
        <dbReference type="Google" id="ProtNLM"/>
    </source>
</evidence>
<sequence length="4133" mass="455727">MASHHPALNRFATLVDGIEFHAHQQCDFPALRFHAHDGTEQILTFGMIAARSRALAARLQQHYPPGTAALILYPSGVDYVTTLLACFYAGVIAVPVNLSGPSRVKRVLSKLDAITADCQPAVMLTGEEIIAASGDALSQFAEQHQLVVMQTECDDEQSWQQRWQPPAIDGDTLAFLQYTSGSTGQPKGVINCHRNLLANLEFLACLTLPAEKTVVVSWLPLYHDLGLIMGILSPLLYGNTAVYFPPAAFVKDPLRWLELAHHYRGTVLPCPNFALQRCTEAAREQPQRIAHWDLSSVVSLVPSAEPVSAQHLEAFWHCFKACGLRRDALKPSYGLAEATLIAAGNSASEPVYLDIDKAALLHNQVEVAEHASNHTRRYVGCGNEFGGQDLRIVDPDTLQPQPDGKAGEIWLSGAAVAQGYWQREQQSLETFSARLAQDDSDRRYLRTGDLGFLHQGQLFITGRLKDVLIVRGQCHYPNDIETSAVAAHPLAVVDGAAAFACQYDDEERLVVVLEARRADDSAMQQLVAAVRQAVADQHQLAVWQVVPIRKGTLLRTTSGKVRRRAVSEAWQQQQLHSLWQETSRPQPGTASASELVSWICQQAAELLGTVTARNIDPQQSLFSYGLDSVTAASLLARIRQHWQIDIAESALFDNPAAQALATRIHALQQPQSGAAPEPLRAAVDEPVAIIGMAFRLPGSDGEEAQTDQQFWQLLLAGASAIRPMPAERFRSNEEIPGFGAFLNRPADFDAAFFGMSPREAINTDPQQRLLLEVSWHALEDAGVRPSTLHGADVGVYVGIGTGDYAHIPFITGDSAHLDAYYGTGNSFAAACGRLSYFYGWEGPSVAVDTACSSAHSALHMACQAIRLGECDMAMAAGVKLQLLPEVDQVLHKAGMLAADGQCKTFDASADGYVRGEGCVAFLLKPLSLAEADGDTIRAVIRGSLVRQDGASSSLSAPNGDAQRRLLQRVLNRAGLQPDDIDYLELHGTGTRLGDPIEYQSVAEVFRHRQAAAPLWLGSVKANIGHLEAAAGASGVVKAVLALEHGVIPPHIGMNQLNPLIDLDLIPARLPQQAENWPQRAQPRRAGVTSYGFAGTLAHVVLEQAPPRNEPALTNTNQPQLFMLSARSEASLQQLRRQWITQLDNALPLASVAASLAQTREHHPLRLALVASDSKALRAALREVAIGEAVSSAPRVGFMFTGQGAQYRGMTRELYQQEPAFRAALDEAEAAIAPWLGESLLALIAGDEAERLNQTAITQPALFAVGYALARLWQSYDVQPVVLLGHSIGEFAALVIAGSLSLEDAARMIVRRGALMQALPAGGGMLAVRLSADALQPTLDALPAAERAQVAIAALNGAEDTVLAGTLSVLDTLRKQLEQKSVSARPLTVSHAFHSPLLDPMLDDWQRHCATIATVAPTIPLISTLSGSLLTTAPDADYWRQHARQSVRFHQAVSAAAQQCDLLLEIGPHAILTALAQRQLNTESLPHPVSVVASQRRNSPQLATLREAQRDLYLHGVNFAWENPTCTAFNAPRLPARALPRYPFHRQTYWLDYDGDAPREPLPLQPLPVHSSAEAVALYTQQWEAIETPQPQRNEGRYWLLGDENSCHHLADTFAAQNVESIYCDDVQQLADHWQQHDVALYLPPREDAVWTLISWLQQIQQRNASIKLMLLTRQAQAPQQEICDADQAALWGAARALAIEYPACKWLMLDTDAEIGIWQLANAVLRASSCFSDEDALCLRDQQWLHPCLTPVEDHVLTPRAAFRIDGEAAVLVVGAWGALGRHISEWLIRNGARHLVLTGRQPPRRHLQAWLQHWRSRGITLTCVETDITAEDSVAALFDSIKQLGRPLAGVFHCAGVGRFNPLDQIAREDYQAVAGAKITGTALLDKFTRDLPLQWFVCFTSIAGVWGSRLQIHYGAANAWQDALMRQRRHLGLAALSISWGPWSGGSGMSEVDASLLQYLRMAGIQRQSPARYLATLDKLFAGDMHSADFPAVWLAAEIDWQKFVPLFALYSPVHLFSRCLQQQNVTESPVNTLQRRDLHQLSHADQQQVIHDFVRSELARTLRIAPHAIQPDSELLALGMDSILVMDFSRRCESELGIACSLKALFEHSTPARLIAWLSEQLALSSDNVVASTGLTVSHDAAQRYAPFPLTELQYAYWIGRQDHYPLGGVACHAYLEADAAQALDIARLQRSWNQLIERHDALRLIIAEDGRQQVLAEVPEYQITVADLQQASPQQAAQQATQWRDTLSHQLLPTDRWPLFDLRVMLLPGGGSRLHISIDMLINDATSSQILWDELVALYRADGDLTQAGLQPFSIGFRDYVLAKQQREGARLQQWQQDRDYWLQRLPTLPAAPQLPLIAENLTQVHPQFSRRQRTLAAEQWQTLRTRAAGYGVTPASLLIAAFSEVLASWSSESAFSLNLTIFDRLPWHQDVPRMVGDFTAVTLLALDHQQPLSFAERAAQVNGEVLDSLQHRSFSAVDVLREWNRGREQQALVGMPVVFTSQLGVNDPTKGAAESPLGEIIYGISQTPQVWLDHQASEQDGALVYNWDAVDDLFQPGVLDAMFDAYAQLLQQLAQDDNLWQQPLPALLPATQQQVRQAINATAAPLSDSTLDGLFFSRAATQPHATALISAEGRWSYQQLAGWSQGVAAQLLAAQVAPGDRVAVVMHKGAAQVASCLAIHLVGAAYVPLAADTPAARLQTILRGSDIRVLLTQPDYTAALSAYGHCICVDARQPETALALPMVTRQPDDAAYVIYTSGSTGVPKGVLIDHRGAVNTVLDINRRFGVTATDVVFGLSALWFDLSVWDMFGTFAAGGTLLLPEPDAIRDPARWLEWIKRDNVTVWNSVPALLDLLLAEADYHPQALSGLRTVLLSGDWIALHLPQRLKNHAPHAQLVAMGGATEASIWSNWFVVDTLPDHWKTIPYGYPLTNQAYHVLDSQLRDCPDYVSGDLYISGSGVAIGYENDPQRTAASFITHRGQRLYRTGDLARYWPDGTLEFLGRRDHQVKIAGNRIELGEIEAALQQHPAIRDAVVDTLDNPRGEKRLAAWLVLEADAQTLSQQLSAESGLQAGQQLIDYATQQLAQQPQQPAQSQLQQFWALIDHLGDRAIADTLAQAADKALNPTAEFATLAQQWQQRSRAEIPSWESLLTTAAEIGLPRDALVRLQGGAADRLRILRGEANALELFYSDDDALSPEQLTQANPLSAPITAALAAVIGQLAQQLGRAPRILELGGRSGVATQALLAQLPGVALEYCFSDASRLLLQQAQNRLTVSDNHALQFRVIDSEQPVAQQELHHHHYDLVLAFNALHRSRNIPRLLQRISTLLRPGGWLLAPEMTRNSTFQLATVALLEAGYSQLEDQRRAQALPLLSETQWQQQLQQQGYQHSAALTLPQRDHSGLHLLMAQMPERLWQFAPSRVSDYLATLLPGYMVPQTLITLDALPLSATGKVARALLPRPHSSTKPRSTQPAPQWHGADARLASLWAALLGGEIPAADAHFFEAGGDSLTAVRLVEKIRHQLQRQVALRDLFITPRFADFAAKVAAAPRWQEAQQRWQADESQRYQPFPLTDVQQAYWIGRQNGLTLGGVATHLYVEIDVDNLSHAALENAWQRLIDRHDMLRAVIDDAGYQRVLPQVPDYAIQCADLCNASTSQCQQWQQQTRQALSHEVHDTRRWPLFTVQAAQLTPQRIRLCISLDNLICDGRSMVMLLSEWAQLARQPQSQLPPLTIRFRDYVLAQEQWPQRASWQAALNYWLERLDALPAGPQLPLVSQPEQQPSPQFIRRESRLSASQWQALRERATDASITPNALLLTVWSTVLANWSRDAHFTLNLTLFQRPEIHDELPYVVGDFTSLSLLACDMRGDAPFLTRASALQQQLWDDLSHSEVSAVRVLREAARRRGGINAMAMPVVFTSGLGVDASGSDSSVAADWLGEFGWSVSQTPQVWIDHQVVERRGELVFSWDCVDALFPSGLTEQMFSHYCALLRALAEDKDLWQQNLAQQLPDYHWPQPQMAIAEAPQVAEPTPHGSDALVTMICQQLQQIAGLETVPPHSNFFEAGATSLHLIRLRQALQQQLGVQLPVVELFNRPNAQALANWLAHQEEPVSAGHSDISERRQARQRRRQQRQR</sequence>
<evidence type="ECO:0000259" key="16">
    <source>
        <dbReference type="PROSITE" id="PS52004"/>
    </source>
</evidence>
<dbReference type="InterPro" id="IPR042099">
    <property type="entry name" value="ANL_N_sf"/>
</dbReference>
<dbReference type="CDD" id="cd05931">
    <property type="entry name" value="FAAL"/>
    <property type="match status" value="1"/>
</dbReference>
<dbReference type="Gene3D" id="3.30.300.30">
    <property type="match status" value="3"/>
</dbReference>
<comment type="caution">
    <text evidence="17">The sequence shown here is derived from an EMBL/GenBank/DDBJ whole genome shotgun (WGS) entry which is preliminary data.</text>
</comment>
<keyword evidence="8" id="KW-0808">Transferase</keyword>
<dbReference type="InterPro" id="IPR020841">
    <property type="entry name" value="PKS_Beta-ketoAc_synthase_dom"/>
</dbReference>
<dbReference type="Pfam" id="PF16197">
    <property type="entry name" value="KAsynt_C_assoc"/>
    <property type="match status" value="1"/>
</dbReference>
<accession>A0A0L7SYF1</accession>
<organism evidence="17 18">
    <name type="scientific">Winslowiella iniecta</name>
    <dbReference type="NCBI Taxonomy" id="1560201"/>
    <lineage>
        <taxon>Bacteria</taxon>
        <taxon>Pseudomonadati</taxon>
        <taxon>Pseudomonadota</taxon>
        <taxon>Gammaproteobacteria</taxon>
        <taxon>Enterobacterales</taxon>
        <taxon>Erwiniaceae</taxon>
        <taxon>Winslowiella</taxon>
    </lineage>
</organism>
<keyword evidence="11" id="KW-0443">Lipid metabolism</keyword>
<dbReference type="PROSITE" id="PS00455">
    <property type="entry name" value="AMP_BINDING"/>
    <property type="match status" value="2"/>
</dbReference>
<dbReference type="Proteomes" id="UP000037088">
    <property type="component" value="Unassembled WGS sequence"/>
</dbReference>
<dbReference type="GO" id="GO:0006633">
    <property type="term" value="P:fatty acid biosynthetic process"/>
    <property type="evidence" value="ECO:0007669"/>
    <property type="project" value="UniProtKB-UniPathway"/>
</dbReference>
<dbReference type="PANTHER" id="PTHR43775">
    <property type="entry name" value="FATTY ACID SYNTHASE"/>
    <property type="match status" value="1"/>
</dbReference>
<dbReference type="InterPro" id="IPR009081">
    <property type="entry name" value="PP-bd_ACP"/>
</dbReference>
<dbReference type="SMART" id="SM00825">
    <property type="entry name" value="PKS_KS"/>
    <property type="match status" value="1"/>
</dbReference>
<dbReference type="InterPro" id="IPR057326">
    <property type="entry name" value="KR_dom"/>
</dbReference>
<evidence type="ECO:0000256" key="10">
    <source>
        <dbReference type="ARBA" id="ARBA00022832"/>
    </source>
</evidence>
<dbReference type="CDD" id="cd00833">
    <property type="entry name" value="PKS"/>
    <property type="match status" value="1"/>
</dbReference>
<keyword evidence="18" id="KW-1185">Reference proteome</keyword>
<evidence type="ECO:0000313" key="18">
    <source>
        <dbReference type="Proteomes" id="UP000037088"/>
    </source>
</evidence>
<dbReference type="GO" id="GO:0005886">
    <property type="term" value="C:plasma membrane"/>
    <property type="evidence" value="ECO:0007669"/>
    <property type="project" value="TreeGrafter"/>
</dbReference>
<dbReference type="FunFam" id="3.40.50.12780:FF:000012">
    <property type="entry name" value="Non-ribosomal peptide synthetase"/>
    <property type="match status" value="1"/>
</dbReference>
<dbReference type="FunFam" id="3.30.559.30:FF:000006">
    <property type="entry name" value="Yersiniabactin polyketide/non-ribosomal peptide synthetase"/>
    <property type="match status" value="2"/>
</dbReference>
<dbReference type="InterPro" id="IPR016039">
    <property type="entry name" value="Thiolase-like"/>
</dbReference>
<dbReference type="Gene3D" id="3.40.47.10">
    <property type="match status" value="1"/>
</dbReference>
<dbReference type="Gene3D" id="3.40.50.12780">
    <property type="entry name" value="N-terminal domain of ligase-like"/>
    <property type="match status" value="2"/>
</dbReference>
<dbReference type="Pfam" id="PF08659">
    <property type="entry name" value="KR"/>
    <property type="match status" value="1"/>
</dbReference>
<evidence type="ECO:0000256" key="7">
    <source>
        <dbReference type="ARBA" id="ARBA00022598"/>
    </source>
</evidence>
<dbReference type="Gene3D" id="3.30.559.30">
    <property type="entry name" value="Nonribosomal peptide synthetase, condensation domain"/>
    <property type="match status" value="2"/>
</dbReference>
<feature type="domain" description="Carrier" evidence="15">
    <location>
        <begin position="3476"/>
        <end position="3551"/>
    </location>
</feature>
<dbReference type="InterPro" id="IPR018201">
    <property type="entry name" value="Ketoacyl_synth_AS"/>
</dbReference>
<dbReference type="InterPro" id="IPR036291">
    <property type="entry name" value="NAD(P)-bd_dom_sf"/>
</dbReference>
<dbReference type="InterPro" id="IPR013968">
    <property type="entry name" value="PKS_KR"/>
</dbReference>
<dbReference type="SUPFAM" id="SSF53901">
    <property type="entry name" value="Thiolase-like"/>
    <property type="match status" value="1"/>
</dbReference>
<name>A0A0L7SYF1_9GAMM</name>
<dbReference type="GO" id="GO:0071770">
    <property type="term" value="P:DIM/DIP cell wall layer assembly"/>
    <property type="evidence" value="ECO:0007669"/>
    <property type="project" value="TreeGrafter"/>
</dbReference>
<evidence type="ECO:0000256" key="12">
    <source>
        <dbReference type="ARBA" id="ARBA00023268"/>
    </source>
</evidence>
<dbReference type="InterPro" id="IPR010071">
    <property type="entry name" value="AA_adenyl_dom"/>
</dbReference>
<dbReference type="Gene3D" id="1.10.1200.10">
    <property type="entry name" value="ACP-like"/>
    <property type="match status" value="4"/>
</dbReference>
<dbReference type="GO" id="GO:0005737">
    <property type="term" value="C:cytoplasm"/>
    <property type="evidence" value="ECO:0007669"/>
    <property type="project" value="TreeGrafter"/>
</dbReference>
<dbReference type="SUPFAM" id="SSF47336">
    <property type="entry name" value="ACP-like"/>
    <property type="match status" value="4"/>
</dbReference>
<keyword evidence="6" id="KW-0597">Phosphoprotein</keyword>
<dbReference type="InterPro" id="IPR000873">
    <property type="entry name" value="AMP-dep_synth/lig_dom"/>
</dbReference>
<dbReference type="PROSITE" id="PS00606">
    <property type="entry name" value="KS3_1"/>
    <property type="match status" value="1"/>
</dbReference>
<dbReference type="Gene3D" id="3.30.70.3290">
    <property type="match status" value="1"/>
</dbReference>
<dbReference type="SMART" id="SM01294">
    <property type="entry name" value="PKS_PP_betabranch"/>
    <property type="match status" value="1"/>
</dbReference>
<feature type="domain" description="Ketosynthase family 3 (KS3)" evidence="16">
    <location>
        <begin position="684"/>
        <end position="1103"/>
    </location>
</feature>
<dbReference type="InterPro" id="IPR040097">
    <property type="entry name" value="FAAL/FAAC"/>
</dbReference>
<dbReference type="FunFam" id="3.40.50.12780:FF:000013">
    <property type="entry name" value="Long-chain-fatty-acid--AMP ligase FadD32"/>
    <property type="match status" value="1"/>
</dbReference>
<dbReference type="SMART" id="SM00822">
    <property type="entry name" value="PKS_KR"/>
    <property type="match status" value="1"/>
</dbReference>
<dbReference type="InterPro" id="IPR006162">
    <property type="entry name" value="Ppantetheine_attach_site"/>
</dbReference>
<dbReference type="PROSITE" id="PS00012">
    <property type="entry name" value="PHOSPHOPANTETHEINE"/>
    <property type="match status" value="1"/>
</dbReference>
<dbReference type="RefSeq" id="WP_052901408.1">
    <property type="nucleotide sequence ID" value="NZ_JRXE01000027.1"/>
</dbReference>
<dbReference type="InterPro" id="IPR014043">
    <property type="entry name" value="Acyl_transferase_dom"/>
</dbReference>
<dbReference type="PROSITE" id="PS50075">
    <property type="entry name" value="CARRIER"/>
    <property type="match status" value="4"/>
</dbReference>
<evidence type="ECO:0000256" key="11">
    <source>
        <dbReference type="ARBA" id="ARBA00023098"/>
    </source>
</evidence>
<dbReference type="InterPro" id="IPR020806">
    <property type="entry name" value="PKS_PP-bd"/>
</dbReference>
<dbReference type="FunFam" id="3.30.559.10:FF:000023">
    <property type="entry name" value="Non-ribosomal peptide synthetase"/>
    <property type="match status" value="2"/>
</dbReference>
<evidence type="ECO:0000256" key="2">
    <source>
        <dbReference type="ARBA" id="ARBA00005194"/>
    </source>
</evidence>
<dbReference type="UniPathway" id="UPA00094"/>
<dbReference type="SUPFAM" id="SSF51735">
    <property type="entry name" value="NAD(P)-binding Rossmann-fold domains"/>
    <property type="match status" value="2"/>
</dbReference>
<dbReference type="InterPro" id="IPR016036">
    <property type="entry name" value="Malonyl_transacylase_ACP-bd"/>
</dbReference>
<dbReference type="Pfam" id="PF00698">
    <property type="entry name" value="Acyl_transf_1"/>
    <property type="match status" value="1"/>
</dbReference>
<dbReference type="InterPro" id="IPR025110">
    <property type="entry name" value="AMP-bd_C"/>
</dbReference>
<dbReference type="InterPro" id="IPR020845">
    <property type="entry name" value="AMP-binding_CS"/>
</dbReference>
<reference evidence="17 18" key="1">
    <citation type="journal article" date="2015" name="Int. J. Syst. Evol. Microbiol.">
        <title>Erwinia iniecta sp. nov., isolated from Russian wheat aphids (Diuraphis noxia).</title>
        <authorList>
            <person name="Campillo T."/>
            <person name="Luna E."/>
            <person name="Portier P."/>
            <person name="Fischer-Le Saux M."/>
            <person name="Lapitan N."/>
            <person name="Tisserat N.A."/>
            <person name="Leach J.E."/>
        </authorList>
    </citation>
    <scope>NUCLEOTIDE SEQUENCE [LARGE SCALE GENOMIC DNA]</scope>
    <source>
        <strain evidence="17 18">B120</strain>
    </source>
</reference>
<dbReference type="Pfam" id="PF00501">
    <property type="entry name" value="AMP-binding"/>
    <property type="match status" value="2"/>
</dbReference>
<keyword evidence="5" id="KW-0596">Phosphopantetheine</keyword>
<dbReference type="SMART" id="SM00823">
    <property type="entry name" value="PKS_PP"/>
    <property type="match status" value="4"/>
</dbReference>
<evidence type="ECO:0000256" key="6">
    <source>
        <dbReference type="ARBA" id="ARBA00022553"/>
    </source>
</evidence>
<dbReference type="InterPro" id="IPR057737">
    <property type="entry name" value="Condensation_MtbB-like"/>
</dbReference>
<dbReference type="SUPFAM" id="SSF55048">
    <property type="entry name" value="Probable ACP-binding domain of malonyl-CoA ACP transacylase"/>
    <property type="match status" value="1"/>
</dbReference>
<dbReference type="GO" id="GO:0009403">
    <property type="term" value="P:toxin biosynthetic process"/>
    <property type="evidence" value="ECO:0007669"/>
    <property type="project" value="UniProtKB-ARBA"/>
</dbReference>
<dbReference type="InterPro" id="IPR014030">
    <property type="entry name" value="Ketoacyl_synth_N"/>
</dbReference>
<gene>
    <name evidence="17" type="ORF">NG42_17330</name>
</gene>
<dbReference type="InterPro" id="IPR036736">
    <property type="entry name" value="ACP-like_sf"/>
</dbReference>
<evidence type="ECO:0000256" key="8">
    <source>
        <dbReference type="ARBA" id="ARBA00022679"/>
    </source>
</evidence>
<feature type="domain" description="Carrier" evidence="15">
    <location>
        <begin position="2051"/>
        <end position="2125"/>
    </location>
</feature>
<dbReference type="NCBIfam" id="TIGR01733">
    <property type="entry name" value="AA-adenyl-dom"/>
    <property type="match status" value="1"/>
</dbReference>
<comment type="cofactor">
    <cofactor evidence="1">
        <name>pantetheine 4'-phosphate</name>
        <dbReference type="ChEBI" id="CHEBI:47942"/>
    </cofactor>
</comment>
<dbReference type="SUPFAM" id="SSF53335">
    <property type="entry name" value="S-adenosyl-L-methionine-dependent methyltransferases"/>
    <property type="match status" value="1"/>
</dbReference>
<keyword evidence="9" id="KW-0677">Repeat</keyword>
<dbReference type="PATRIC" id="fig|1560201.3.peg.3668"/>
<keyword evidence="10" id="KW-0276">Fatty acid metabolism</keyword>
<dbReference type="GO" id="GO:0031177">
    <property type="term" value="F:phosphopantetheine binding"/>
    <property type="evidence" value="ECO:0007669"/>
    <property type="project" value="InterPro"/>
</dbReference>
<evidence type="ECO:0000256" key="9">
    <source>
        <dbReference type="ARBA" id="ARBA00022737"/>
    </source>
</evidence>
<dbReference type="EMBL" id="JRXE01000027">
    <property type="protein sequence ID" value="KOC88157.1"/>
    <property type="molecule type" value="Genomic_DNA"/>
</dbReference>
<dbReference type="CDD" id="cd19535">
    <property type="entry name" value="Cyc_NRPS"/>
    <property type="match status" value="2"/>
</dbReference>
<dbReference type="InterPro" id="IPR016035">
    <property type="entry name" value="Acyl_Trfase/lysoPLipase"/>
</dbReference>
<dbReference type="Pfam" id="PF08242">
    <property type="entry name" value="Methyltransf_12"/>
    <property type="match status" value="1"/>
</dbReference>
<dbReference type="Pfam" id="PF23024">
    <property type="entry name" value="AMP-dom_DIP2-like"/>
    <property type="match status" value="1"/>
</dbReference>